<dbReference type="EMBL" id="JACGWN010000010">
    <property type="protein sequence ID" value="KAL0427612.1"/>
    <property type="molecule type" value="Genomic_DNA"/>
</dbReference>
<proteinExistence type="predicted"/>
<organism evidence="1">
    <name type="scientific">Sesamum latifolium</name>
    <dbReference type="NCBI Taxonomy" id="2727402"/>
    <lineage>
        <taxon>Eukaryota</taxon>
        <taxon>Viridiplantae</taxon>
        <taxon>Streptophyta</taxon>
        <taxon>Embryophyta</taxon>
        <taxon>Tracheophyta</taxon>
        <taxon>Spermatophyta</taxon>
        <taxon>Magnoliopsida</taxon>
        <taxon>eudicotyledons</taxon>
        <taxon>Gunneridae</taxon>
        <taxon>Pentapetalae</taxon>
        <taxon>asterids</taxon>
        <taxon>lamiids</taxon>
        <taxon>Lamiales</taxon>
        <taxon>Pedaliaceae</taxon>
        <taxon>Sesamum</taxon>
    </lineage>
</organism>
<accession>A0AAW2VEH0</accession>
<dbReference type="InterPro" id="IPR036691">
    <property type="entry name" value="Endo/exonu/phosph_ase_sf"/>
</dbReference>
<name>A0AAW2VEH0_9LAMI</name>
<gene>
    <name evidence="1" type="ORF">Slati_2936000</name>
</gene>
<dbReference type="SUPFAM" id="SSF56219">
    <property type="entry name" value="DNase I-like"/>
    <property type="match status" value="1"/>
</dbReference>
<evidence type="ECO:0008006" key="2">
    <source>
        <dbReference type="Google" id="ProtNLM"/>
    </source>
</evidence>
<protein>
    <recommendedName>
        <fullName evidence="2">Reverse transcriptase domain-containing protein</fullName>
    </recommendedName>
</protein>
<reference evidence="1" key="2">
    <citation type="journal article" date="2024" name="Plant">
        <title>Genomic evolution and insights into agronomic trait innovations of Sesamum species.</title>
        <authorList>
            <person name="Miao H."/>
            <person name="Wang L."/>
            <person name="Qu L."/>
            <person name="Liu H."/>
            <person name="Sun Y."/>
            <person name="Le M."/>
            <person name="Wang Q."/>
            <person name="Wei S."/>
            <person name="Zheng Y."/>
            <person name="Lin W."/>
            <person name="Duan Y."/>
            <person name="Cao H."/>
            <person name="Xiong S."/>
            <person name="Wang X."/>
            <person name="Wei L."/>
            <person name="Li C."/>
            <person name="Ma Q."/>
            <person name="Ju M."/>
            <person name="Zhao R."/>
            <person name="Li G."/>
            <person name="Mu C."/>
            <person name="Tian Q."/>
            <person name="Mei H."/>
            <person name="Zhang T."/>
            <person name="Gao T."/>
            <person name="Zhang H."/>
        </authorList>
    </citation>
    <scope>NUCLEOTIDE SEQUENCE</scope>
    <source>
        <strain evidence="1">KEN1</strain>
    </source>
</reference>
<reference evidence="1" key="1">
    <citation type="submission" date="2020-06" db="EMBL/GenBank/DDBJ databases">
        <authorList>
            <person name="Li T."/>
            <person name="Hu X."/>
            <person name="Zhang T."/>
            <person name="Song X."/>
            <person name="Zhang H."/>
            <person name="Dai N."/>
            <person name="Sheng W."/>
            <person name="Hou X."/>
            <person name="Wei L."/>
        </authorList>
    </citation>
    <scope>NUCLEOTIDE SEQUENCE</scope>
    <source>
        <strain evidence="1">KEN1</strain>
        <tissue evidence="1">Leaf</tissue>
    </source>
</reference>
<evidence type="ECO:0000313" key="1">
    <source>
        <dbReference type="EMBL" id="KAL0427612.1"/>
    </source>
</evidence>
<sequence length="467" mass="54091">MQETIKRTLRRLRRQYHLNMTALIDPHGNVEIEKMVDREQFLHVRCWVVGMAEPIMCTFVYGKCNKAAREEIWHFMRQTAEKGDKWMIGGDFNTILSTSERSDGAYPTHHSIEQFGEAIFDCGLVDMSFEGSRYTWTDHRLRERHANFLEVIEKCWKMPVVEQGMLKLKIKLTRLKQHLKQWNKDVFGNLFHNISQADLAVQQAEKAYDTNPSDDNLLDMNRIMAIYQNVLAAEEDFWKQKSACKWVVEGERNTQYYHSLFKKKKRACSGISQILHDGQQLTAESEIKESGVLFFSKLFKADSPPHGLERIGEHIPTIVTSEMGTALCRPVTTKEVKSVVFGMDIHRTVGLNGFNAFFYQHYWNVIQNDVVEAVEDFMREYLTRGINRLFANNHSLTYKGSMGVSHLSYAEDIILFTNAKVRSLETVMDFLKEYEATSGQLINVEKSAFILSPNAPPMVRHRVKRIT</sequence>
<dbReference type="Gene3D" id="3.60.10.10">
    <property type="entry name" value="Endonuclease/exonuclease/phosphatase"/>
    <property type="match status" value="1"/>
</dbReference>
<dbReference type="AlphaFoldDB" id="A0AAW2VEH0"/>
<comment type="caution">
    <text evidence="1">The sequence shown here is derived from an EMBL/GenBank/DDBJ whole genome shotgun (WGS) entry which is preliminary data.</text>
</comment>